<comment type="caution">
    <text evidence="2">The sequence shown here is derived from an EMBL/GenBank/DDBJ whole genome shotgun (WGS) entry which is preliminary data.</text>
</comment>
<organism evidence="2 3">
    <name type="scientific">Deinococcus aquiradiocola</name>
    <dbReference type="NCBI Taxonomy" id="393059"/>
    <lineage>
        <taxon>Bacteria</taxon>
        <taxon>Thermotogati</taxon>
        <taxon>Deinococcota</taxon>
        <taxon>Deinococci</taxon>
        <taxon>Deinococcales</taxon>
        <taxon>Deinococcaceae</taxon>
        <taxon>Deinococcus</taxon>
    </lineage>
</organism>
<evidence type="ECO:0000259" key="1">
    <source>
        <dbReference type="PROSITE" id="PS50056"/>
    </source>
</evidence>
<evidence type="ECO:0000313" key="3">
    <source>
        <dbReference type="Proteomes" id="UP000635726"/>
    </source>
</evidence>
<dbReference type="InterPro" id="IPR050561">
    <property type="entry name" value="PTP"/>
</dbReference>
<dbReference type="PANTHER" id="PTHR23339">
    <property type="entry name" value="TYROSINE SPECIFIC PROTEIN PHOSPHATASE AND DUAL SPECIFICITY PROTEIN PHOSPHATASE"/>
    <property type="match status" value="1"/>
</dbReference>
<dbReference type="SUPFAM" id="SSF52799">
    <property type="entry name" value="(Phosphotyrosine protein) phosphatases II"/>
    <property type="match status" value="1"/>
</dbReference>
<gene>
    <name evidence="2" type="ORF">GCM10008939_26610</name>
</gene>
<dbReference type="AlphaFoldDB" id="A0A917PJP8"/>
<dbReference type="PROSITE" id="PS50056">
    <property type="entry name" value="TYR_PHOSPHATASE_2"/>
    <property type="match status" value="1"/>
</dbReference>
<dbReference type="Pfam" id="PF22785">
    <property type="entry name" value="Tc-R-P"/>
    <property type="match status" value="1"/>
</dbReference>
<accession>A0A917PJP8</accession>
<dbReference type="InterPro" id="IPR000387">
    <property type="entry name" value="Tyr_Pase_dom"/>
</dbReference>
<reference evidence="2" key="1">
    <citation type="journal article" date="2014" name="Int. J. Syst. Evol. Microbiol.">
        <title>Complete genome sequence of Corynebacterium casei LMG S-19264T (=DSM 44701T), isolated from a smear-ripened cheese.</title>
        <authorList>
            <consortium name="US DOE Joint Genome Institute (JGI-PGF)"/>
            <person name="Walter F."/>
            <person name="Albersmeier A."/>
            <person name="Kalinowski J."/>
            <person name="Ruckert C."/>
        </authorList>
    </citation>
    <scope>NUCLEOTIDE SEQUENCE</scope>
    <source>
        <strain evidence="2">JCM 14371</strain>
    </source>
</reference>
<proteinExistence type="predicted"/>
<dbReference type="Proteomes" id="UP000635726">
    <property type="component" value="Unassembled WGS sequence"/>
</dbReference>
<protein>
    <submittedName>
        <fullName evidence="2">Protein-tyrosine-phosphatase</fullName>
    </submittedName>
</protein>
<dbReference type="Gene3D" id="3.90.190.10">
    <property type="entry name" value="Protein tyrosine phosphatase superfamily"/>
    <property type="match status" value="1"/>
</dbReference>
<evidence type="ECO:0000313" key="2">
    <source>
        <dbReference type="EMBL" id="GGJ81256.1"/>
    </source>
</evidence>
<name>A0A917PJP8_9DEIO</name>
<dbReference type="InterPro" id="IPR029021">
    <property type="entry name" value="Prot-tyrosine_phosphatase-like"/>
</dbReference>
<feature type="domain" description="Tyrosine specific protein phosphatases" evidence="1">
    <location>
        <begin position="110"/>
        <end position="178"/>
    </location>
</feature>
<keyword evidence="3" id="KW-1185">Reference proteome</keyword>
<reference evidence="2" key="2">
    <citation type="submission" date="2020-09" db="EMBL/GenBank/DDBJ databases">
        <authorList>
            <person name="Sun Q."/>
            <person name="Ohkuma M."/>
        </authorList>
    </citation>
    <scope>NUCLEOTIDE SEQUENCE</scope>
    <source>
        <strain evidence="2">JCM 14371</strain>
    </source>
</reference>
<dbReference type="EMBL" id="BMOE01000009">
    <property type="protein sequence ID" value="GGJ81256.1"/>
    <property type="molecule type" value="Genomic_DNA"/>
</dbReference>
<sequence length="189" mass="20946">MTMTVSTSLNNPLNVVWIHDPALTPLWAGRLGLTIAPGKKGTMLGRSHNRDLNADFARLTAERVNTVVNMMEAHEETRWQMHGYDEAAQRAGLNVRRFPVVDVNVPSDPAAFAELVEEIYAQLKAGETVVAHCLGGLGRSGMLVACLLVRSGEFGADDAIQFVRKKRDIKAIEGEQPQFVEQYFQNLDR</sequence>